<evidence type="ECO:0000256" key="4">
    <source>
        <dbReference type="ARBA" id="ARBA00022691"/>
    </source>
</evidence>
<comment type="subunit">
    <text evidence="6">Homodimer.</text>
</comment>
<evidence type="ECO:0000313" key="8">
    <source>
        <dbReference type="Proteomes" id="UP001042704"/>
    </source>
</evidence>
<keyword evidence="5 6" id="KW-0819">tRNA processing</keyword>
<dbReference type="Pfam" id="PF04013">
    <property type="entry name" value="Methyltrn_RNA_2"/>
    <property type="match status" value="1"/>
</dbReference>
<proteinExistence type="inferred from homology"/>
<dbReference type="HAMAP" id="MF_00587">
    <property type="entry name" value="tRNA_methyltr_TrmY"/>
    <property type="match status" value="1"/>
</dbReference>
<keyword evidence="8" id="KW-1185">Reference proteome</keyword>
<keyword evidence="4 6" id="KW-0949">S-adenosyl-L-methionine</keyword>
<reference evidence="7" key="1">
    <citation type="journal article" date="2001" name="Int. J. Syst. Evol. Microbiol.">
        <title>Methanofollis aquaemaris sp. nov., a methanogen isolated from an aquaculture fish pond.</title>
        <authorList>
            <person name="Lai M.C."/>
            <person name="Chen S.C."/>
        </authorList>
    </citation>
    <scope>NUCLEOTIDE SEQUENCE</scope>
    <source>
        <strain evidence="7">N2F9704</strain>
    </source>
</reference>
<dbReference type="PANTHER" id="PTHR40703">
    <property type="entry name" value="TRNA (PSEUDOURIDINE(54)-N(1))-METHYLTRANSFERASE"/>
    <property type="match status" value="1"/>
</dbReference>
<dbReference type="GO" id="GO:0005737">
    <property type="term" value="C:cytoplasm"/>
    <property type="evidence" value="ECO:0007669"/>
    <property type="project" value="UniProtKB-SubCell"/>
</dbReference>
<dbReference type="InterPro" id="IPR029026">
    <property type="entry name" value="tRNA_m1G_MTases_N"/>
</dbReference>
<dbReference type="InterPro" id="IPR007158">
    <property type="entry name" value="TrmY"/>
</dbReference>
<dbReference type="NCBIfam" id="NF002560">
    <property type="entry name" value="PRK02135.1"/>
    <property type="match status" value="1"/>
</dbReference>
<dbReference type="GeneID" id="76423518"/>
<comment type="function">
    <text evidence="6">Specifically catalyzes the N1-methylation of pseudouridine at position 54 (Psi54) in tRNAs.</text>
</comment>
<dbReference type="KEGG" id="maqe:RJ40_04110"/>
<keyword evidence="3 6" id="KW-0808">Transferase</keyword>
<evidence type="ECO:0000256" key="6">
    <source>
        <dbReference type="HAMAP-Rule" id="MF_00587"/>
    </source>
</evidence>
<dbReference type="InterPro" id="IPR029028">
    <property type="entry name" value="Alpha/beta_knot_MTases"/>
</dbReference>
<sequence>MRRFVVVGHRGSTDPGFSLNDLPGAGRMDELCRCVAASLCLSHGMRRNAECWLVLLGEPKGPKTICFSGAKVRNLSPDERNIAGLIKKALALPCGTTFREASPGVLVRKGGLAAVLAECSCAVLDEGGEDVREASSLPETVLLSDHLNFTGEEEEQTGGLPSYSLGPRVLHADQAIVVLHNELDRRES</sequence>
<organism evidence="7 8">
    <name type="scientific">Methanofollis aquaemaris</name>
    <dbReference type="NCBI Taxonomy" id="126734"/>
    <lineage>
        <taxon>Archaea</taxon>
        <taxon>Methanobacteriati</taxon>
        <taxon>Methanobacteriota</taxon>
        <taxon>Stenosarchaea group</taxon>
        <taxon>Methanomicrobia</taxon>
        <taxon>Methanomicrobiales</taxon>
        <taxon>Methanomicrobiaceae</taxon>
        <taxon>Methanofollis</taxon>
    </lineage>
</organism>
<dbReference type="AlphaFoldDB" id="A0A8A3S3M2"/>
<dbReference type="SUPFAM" id="SSF75217">
    <property type="entry name" value="alpha/beta knot"/>
    <property type="match status" value="1"/>
</dbReference>
<dbReference type="CDD" id="cd18087">
    <property type="entry name" value="TrmY-like"/>
    <property type="match status" value="1"/>
</dbReference>
<evidence type="ECO:0000313" key="7">
    <source>
        <dbReference type="EMBL" id="QSZ66735.1"/>
    </source>
</evidence>
<dbReference type="EMBL" id="CP036172">
    <property type="protein sequence ID" value="QSZ66735.1"/>
    <property type="molecule type" value="Genomic_DNA"/>
</dbReference>
<name>A0A8A3S3M2_9EURY</name>
<feature type="binding site" evidence="6">
    <location>
        <position position="124"/>
    </location>
    <ligand>
        <name>S-adenosyl-L-methionine</name>
        <dbReference type="ChEBI" id="CHEBI:59789"/>
    </ligand>
</feature>
<dbReference type="Proteomes" id="UP001042704">
    <property type="component" value="Chromosome"/>
</dbReference>
<dbReference type="RefSeq" id="WP_265582100.1">
    <property type="nucleotide sequence ID" value="NZ_CP036172.1"/>
</dbReference>
<dbReference type="GO" id="GO:0008757">
    <property type="term" value="F:S-adenosylmethionine-dependent methyltransferase activity"/>
    <property type="evidence" value="ECO:0007669"/>
    <property type="project" value="UniProtKB-UniRule"/>
</dbReference>
<comment type="subcellular location">
    <subcellularLocation>
        <location evidence="6">Cytoplasm</location>
    </subcellularLocation>
</comment>
<accession>A0A8A3S3M2</accession>
<dbReference type="PANTHER" id="PTHR40703:SF1">
    <property type="entry name" value="TRNA (PSEUDOURIDINE(54)-N(1))-METHYLTRANSFERASE"/>
    <property type="match status" value="1"/>
</dbReference>
<dbReference type="Gene3D" id="3.40.1280.10">
    <property type="match status" value="1"/>
</dbReference>
<comment type="caution">
    <text evidence="6">Lacks conserved residue(s) required for the propagation of feature annotation.</text>
</comment>
<evidence type="ECO:0000256" key="2">
    <source>
        <dbReference type="ARBA" id="ARBA00022603"/>
    </source>
</evidence>
<dbReference type="EC" id="2.1.1.257" evidence="6"/>
<evidence type="ECO:0000256" key="3">
    <source>
        <dbReference type="ARBA" id="ARBA00022679"/>
    </source>
</evidence>
<evidence type="ECO:0000256" key="5">
    <source>
        <dbReference type="ARBA" id="ARBA00022694"/>
    </source>
</evidence>
<dbReference type="GO" id="GO:0008175">
    <property type="term" value="F:tRNA methyltransferase activity"/>
    <property type="evidence" value="ECO:0007669"/>
    <property type="project" value="UniProtKB-UniRule"/>
</dbReference>
<keyword evidence="1 6" id="KW-0963">Cytoplasm</keyword>
<comment type="similarity">
    <text evidence="6">Belongs to the methyltransferase superfamily. TrmY family.</text>
</comment>
<gene>
    <name evidence="6 7" type="primary">trmY</name>
    <name evidence="7" type="ORF">RJ40_04110</name>
</gene>
<dbReference type="GO" id="GO:0030488">
    <property type="term" value="P:tRNA methylation"/>
    <property type="evidence" value="ECO:0007669"/>
    <property type="project" value="UniProtKB-UniRule"/>
</dbReference>
<keyword evidence="2 6" id="KW-0489">Methyltransferase</keyword>
<comment type="catalytic activity">
    <reaction evidence="6">
        <text>pseudouridine(54) in tRNA + S-adenosyl-L-methionine = N(1)-methylpseudouridine(54) in tRNA + S-adenosyl-L-homocysteine + H(+)</text>
        <dbReference type="Rhea" id="RHEA:55292"/>
        <dbReference type="Rhea" id="RHEA-COMP:14140"/>
        <dbReference type="Rhea" id="RHEA-COMP:14141"/>
        <dbReference type="ChEBI" id="CHEBI:15378"/>
        <dbReference type="ChEBI" id="CHEBI:57856"/>
        <dbReference type="ChEBI" id="CHEBI:59789"/>
        <dbReference type="ChEBI" id="CHEBI:65314"/>
        <dbReference type="ChEBI" id="CHEBI:74890"/>
        <dbReference type="EC" id="2.1.1.257"/>
    </reaction>
</comment>
<protein>
    <recommendedName>
        <fullName evidence="6">tRNA (pseudouridine(54)-N(1))-methyltransferase</fullName>
        <ecNumber evidence="6">2.1.1.257</ecNumber>
    </recommendedName>
</protein>
<reference evidence="7" key="2">
    <citation type="submission" date="2019-02" db="EMBL/GenBank/DDBJ databases">
        <authorList>
            <person name="Chen S.-C."/>
            <person name="Chien H.-H."/>
            <person name="Lai M.-C."/>
        </authorList>
    </citation>
    <scope>NUCLEOTIDE SEQUENCE</scope>
    <source>
        <strain evidence="7">N2F9704</strain>
    </source>
</reference>
<evidence type="ECO:0000256" key="1">
    <source>
        <dbReference type="ARBA" id="ARBA00022490"/>
    </source>
</evidence>